<evidence type="ECO:0000313" key="3">
    <source>
        <dbReference type="Proteomes" id="UP000001024"/>
    </source>
</evidence>
<gene>
    <name evidence="2" type="ordered locus">Ta0868</name>
</gene>
<protein>
    <recommendedName>
        <fullName evidence="1">Transcription regulator PadR N-terminal domain-containing protein</fullName>
    </recommendedName>
</protein>
<dbReference type="EnsemblBacteria" id="CAC11997">
    <property type="protein sequence ID" value="CAC11997"/>
    <property type="gene ID" value="CAC11997"/>
</dbReference>
<dbReference type="eggNOG" id="arCOG00002">
    <property type="taxonomic scope" value="Archaea"/>
</dbReference>
<dbReference type="HOGENOM" id="CLU_063440_1_3_2"/>
<dbReference type="PaxDb" id="273075-Ta0868m"/>
<sequence length="125" mass="14044">MSGAEIMDEIEKHSFGLWRPSPGSIYPALESLVSEGLIIRKDDGRYELSEKGKEDLGIDNISQSDRMKTADSVLSELYSYAQYLEDIVRRDGKLSASDRDKLQTVIEKLNEILRFGGDSIANNKD</sequence>
<keyword evidence="3" id="KW-1185">Reference proteome</keyword>
<dbReference type="Gene3D" id="1.10.10.10">
    <property type="entry name" value="Winged helix-like DNA-binding domain superfamily/Winged helix DNA-binding domain"/>
    <property type="match status" value="1"/>
</dbReference>
<dbReference type="EMBL" id="AL445065">
    <property type="protein sequence ID" value="CAC11997.1"/>
    <property type="molecule type" value="Genomic_DNA"/>
</dbReference>
<accession>Q9HJU5</accession>
<dbReference type="SUPFAM" id="SSF46785">
    <property type="entry name" value="Winged helix' DNA-binding domain"/>
    <property type="match status" value="1"/>
</dbReference>
<dbReference type="PANTHER" id="PTHR43252:SF5">
    <property type="entry name" value="TRANSCRIPTIONAL REGULATOR, PADR-LIKE FAMILY"/>
    <property type="match status" value="1"/>
</dbReference>
<proteinExistence type="predicted"/>
<dbReference type="STRING" id="273075.gene:9572082"/>
<dbReference type="PANTHER" id="PTHR43252">
    <property type="entry name" value="TRANSCRIPTIONAL REGULATOR YQJI"/>
    <property type="match status" value="1"/>
</dbReference>
<name>Q9HJU5_THEAC</name>
<evidence type="ECO:0000313" key="2">
    <source>
        <dbReference type="EMBL" id="CAC11997.1"/>
    </source>
</evidence>
<reference evidence="2 3" key="1">
    <citation type="journal article" date="2000" name="Nature">
        <title>The genome sequence of the thermoacidophilic scavenger Thermoplasma acidophilum.</title>
        <authorList>
            <person name="Ruepp A."/>
            <person name="Graml W."/>
            <person name="Santos-Martinez M.L."/>
            <person name="Koretke K.K."/>
            <person name="Volker C."/>
            <person name="Mewes H.W."/>
            <person name="Frishman D."/>
            <person name="Stocker S."/>
            <person name="Lupas A.N."/>
            <person name="Baumeister W."/>
        </authorList>
    </citation>
    <scope>NUCLEOTIDE SEQUENCE [LARGE SCALE GENOMIC DNA]</scope>
    <source>
        <strain evidence="3">ATCC 25905 / DSM 1728 / JCM 9062 / NBRC 15155 / AMRC-C165</strain>
    </source>
</reference>
<dbReference type="InParanoid" id="Q9HJU5"/>
<feature type="domain" description="Transcription regulator PadR N-terminal" evidence="1">
    <location>
        <begin position="3"/>
        <end position="56"/>
    </location>
</feature>
<dbReference type="Proteomes" id="UP000001024">
    <property type="component" value="Chromosome"/>
</dbReference>
<organism evidence="2 3">
    <name type="scientific">Thermoplasma acidophilum (strain ATCC 25905 / DSM 1728 / JCM 9062 / NBRC 15155 / AMRC-C165)</name>
    <dbReference type="NCBI Taxonomy" id="273075"/>
    <lineage>
        <taxon>Archaea</taxon>
        <taxon>Methanobacteriati</taxon>
        <taxon>Thermoplasmatota</taxon>
        <taxon>Thermoplasmata</taxon>
        <taxon>Thermoplasmatales</taxon>
        <taxon>Thermoplasmataceae</taxon>
        <taxon>Thermoplasma</taxon>
    </lineage>
</organism>
<dbReference type="InterPro" id="IPR005149">
    <property type="entry name" value="Tscrpt_reg_PadR_N"/>
</dbReference>
<dbReference type="KEGG" id="tac:Ta0868"/>
<dbReference type="InterPro" id="IPR036390">
    <property type="entry name" value="WH_DNA-bd_sf"/>
</dbReference>
<dbReference type="InterPro" id="IPR036388">
    <property type="entry name" value="WH-like_DNA-bd_sf"/>
</dbReference>
<dbReference type="AlphaFoldDB" id="Q9HJU5"/>
<evidence type="ECO:0000259" key="1">
    <source>
        <dbReference type="Pfam" id="PF03551"/>
    </source>
</evidence>
<dbReference type="Pfam" id="PF03551">
    <property type="entry name" value="PadR"/>
    <property type="match status" value="1"/>
</dbReference>